<dbReference type="InterPro" id="IPR013118">
    <property type="entry name" value="Mannitol_DH_C"/>
</dbReference>
<proteinExistence type="predicted"/>
<dbReference type="InterPro" id="IPR023027">
    <property type="entry name" value="Mannitol_DH_CS"/>
</dbReference>
<dbReference type="PRINTS" id="PR00084">
    <property type="entry name" value="MTLDHDRGNASE"/>
</dbReference>
<sequence>MALEGIPDSVRVPAYRRENHGAGIVHLGLGAFHKAHQAAYTDDAIEHSGGDWRIVGVSLRSEAPSRELQPQNGLYTVIERDFSGSRARVIGSIAAAHCLKTDRAAIEAALQDPATRIVSITVTEKGYGLDRATGGIAIDHPAIAHDLSHPAEPQGLAGLLVRALGQRRAAGVPPFTVLSCDNLPDNGPVLRSLLIDFCRHAAPELVDHITFDVAFPATMVDRITPAPTLETLALASRMTGHADEAAIETEGFHQWVIEDSFPTGRPKWEAGGAIFTDDVRPYEAMKLRMLNGAHSMLAYTGFAAGHRYVRDVMADPALSRLVSRHLYAAAATLRPLPGVDFAGYAAQLEERFCNPHLAHETYQIAMDGSEKITQRILAPAQYASSKGQDLRPFAFATAAWMRHLTGSTHDCAPYEVRDPRAKDLRAMTRGQPASQIVFALRDASFVPTALTRDDVFWAQVEELLHAMLTRPMADVIAQEVA</sequence>
<dbReference type="SUPFAM" id="SSF51735">
    <property type="entry name" value="NAD(P)-binding Rossmann-fold domains"/>
    <property type="match status" value="1"/>
</dbReference>
<evidence type="ECO:0000256" key="1">
    <source>
        <dbReference type="ARBA" id="ARBA00023002"/>
    </source>
</evidence>
<dbReference type="InterPro" id="IPR013131">
    <property type="entry name" value="Mannitol_DH_N"/>
</dbReference>
<dbReference type="InterPro" id="IPR050988">
    <property type="entry name" value="Mannitol_DH/Oxidoreductase"/>
</dbReference>
<dbReference type="RefSeq" id="WP_353401500.1">
    <property type="nucleotide sequence ID" value="NZ_BAABWU010000014.1"/>
</dbReference>
<dbReference type="InterPro" id="IPR008927">
    <property type="entry name" value="6-PGluconate_DH-like_C_sf"/>
</dbReference>
<organism evidence="5 6">
    <name type="scientific">Pseudophaeobacter arcticus</name>
    <dbReference type="NCBI Taxonomy" id="385492"/>
    <lineage>
        <taxon>Bacteria</taxon>
        <taxon>Pseudomonadati</taxon>
        <taxon>Pseudomonadota</taxon>
        <taxon>Alphaproteobacteria</taxon>
        <taxon>Rhodobacterales</taxon>
        <taxon>Paracoccaceae</taxon>
        <taxon>Pseudophaeobacter</taxon>
    </lineage>
</organism>
<reference evidence="5 6" key="1">
    <citation type="submission" date="2024-04" db="EMBL/GenBank/DDBJ databases">
        <title>Draft genome sequence of Pseudophaeobacter arcticus NBRC 116598.</title>
        <authorList>
            <person name="Miyakawa T."/>
            <person name="Kusuya Y."/>
            <person name="Miura T."/>
        </authorList>
    </citation>
    <scope>NUCLEOTIDE SEQUENCE [LARGE SCALE GENOMIC DNA]</scope>
    <source>
        <strain evidence="5 6">SU-CL00105</strain>
    </source>
</reference>
<comment type="caution">
    <text evidence="5">The sequence shown here is derived from an EMBL/GenBank/DDBJ whole genome shotgun (WGS) entry which is preliminary data.</text>
</comment>
<dbReference type="PANTHER" id="PTHR43362">
    <property type="entry name" value="MANNITOL DEHYDROGENASE DSF1-RELATED"/>
    <property type="match status" value="1"/>
</dbReference>
<evidence type="ECO:0000313" key="6">
    <source>
        <dbReference type="Proteomes" id="UP001441944"/>
    </source>
</evidence>
<dbReference type="InterPro" id="IPR013328">
    <property type="entry name" value="6PGD_dom2"/>
</dbReference>
<feature type="domain" description="Mannitol dehydrogenase C-terminal" evidence="4">
    <location>
        <begin position="278"/>
        <end position="466"/>
    </location>
</feature>
<keyword evidence="2" id="KW-0520">NAD</keyword>
<gene>
    <name evidence="5" type="ORF">NBRC116598_31970</name>
</gene>
<name>A0ABQ0APD8_9RHOB</name>
<dbReference type="SUPFAM" id="SSF48179">
    <property type="entry name" value="6-phosphogluconate dehydrogenase C-terminal domain-like"/>
    <property type="match status" value="1"/>
</dbReference>
<dbReference type="PANTHER" id="PTHR43362:SF1">
    <property type="entry name" value="MANNITOL DEHYDROGENASE 2-RELATED"/>
    <property type="match status" value="1"/>
</dbReference>
<dbReference type="InterPro" id="IPR036291">
    <property type="entry name" value="NAD(P)-bd_dom_sf"/>
</dbReference>
<protein>
    <submittedName>
        <fullName evidence="5">Mannitol dehydrogenase family protein</fullName>
    </submittedName>
</protein>
<evidence type="ECO:0000259" key="3">
    <source>
        <dbReference type="Pfam" id="PF01232"/>
    </source>
</evidence>
<dbReference type="Pfam" id="PF08125">
    <property type="entry name" value="Mannitol_dh_C"/>
    <property type="match status" value="1"/>
</dbReference>
<dbReference type="Proteomes" id="UP001441944">
    <property type="component" value="Unassembled WGS sequence"/>
</dbReference>
<dbReference type="Gene3D" id="3.40.50.720">
    <property type="entry name" value="NAD(P)-binding Rossmann-like Domain"/>
    <property type="match status" value="1"/>
</dbReference>
<evidence type="ECO:0000256" key="2">
    <source>
        <dbReference type="ARBA" id="ARBA00023027"/>
    </source>
</evidence>
<keyword evidence="6" id="KW-1185">Reference proteome</keyword>
<evidence type="ECO:0000313" key="5">
    <source>
        <dbReference type="EMBL" id="GAA6197752.1"/>
    </source>
</evidence>
<evidence type="ECO:0000259" key="4">
    <source>
        <dbReference type="Pfam" id="PF08125"/>
    </source>
</evidence>
<accession>A0ABQ0APD8</accession>
<feature type="domain" description="Mannitol dehydrogenase N-terminal" evidence="3">
    <location>
        <begin position="23"/>
        <end position="269"/>
    </location>
</feature>
<dbReference type="EMBL" id="BAABWU010000014">
    <property type="protein sequence ID" value="GAA6197752.1"/>
    <property type="molecule type" value="Genomic_DNA"/>
</dbReference>
<dbReference type="PROSITE" id="PS00974">
    <property type="entry name" value="MANNITOL_DHGENASE"/>
    <property type="match status" value="1"/>
</dbReference>
<dbReference type="InterPro" id="IPR000669">
    <property type="entry name" value="Mannitol_DH"/>
</dbReference>
<keyword evidence="1" id="KW-0560">Oxidoreductase</keyword>
<dbReference type="Gene3D" id="1.10.1040.10">
    <property type="entry name" value="N-(1-d-carboxylethyl)-l-norvaline Dehydrogenase, domain 2"/>
    <property type="match status" value="1"/>
</dbReference>
<dbReference type="Pfam" id="PF01232">
    <property type="entry name" value="Mannitol_dh"/>
    <property type="match status" value="1"/>
</dbReference>